<protein>
    <submittedName>
        <fullName evidence="1">Uncharacterized protein</fullName>
    </submittedName>
</protein>
<evidence type="ECO:0000313" key="2">
    <source>
        <dbReference type="Proteomes" id="UP000002534"/>
    </source>
</evidence>
<evidence type="ECO:0000313" key="1">
    <source>
        <dbReference type="EMBL" id="AFR67596.1"/>
    </source>
</evidence>
<dbReference type="HOGENOM" id="CLU_2808597_0_0_7"/>
<dbReference type="EMBL" id="CP000142">
    <property type="protein sequence ID" value="AFR67596.1"/>
    <property type="molecule type" value="Genomic_DNA"/>
</dbReference>
<gene>
    <name evidence="1" type="ordered locus">Pcar_3429</name>
</gene>
<organism evidence="1 2">
    <name type="scientific">Syntrophotalea carbinolica (strain DSM 2380 / NBRC 103641 / GraBd1)</name>
    <name type="common">Pelobacter carbinolicus</name>
    <dbReference type="NCBI Taxonomy" id="338963"/>
    <lineage>
        <taxon>Bacteria</taxon>
        <taxon>Pseudomonadati</taxon>
        <taxon>Thermodesulfobacteriota</taxon>
        <taxon>Desulfuromonadia</taxon>
        <taxon>Desulfuromonadales</taxon>
        <taxon>Syntrophotaleaceae</taxon>
        <taxon>Syntrophotalea</taxon>
    </lineage>
</organism>
<dbReference type="Proteomes" id="UP000002534">
    <property type="component" value="Chromosome"/>
</dbReference>
<dbReference type="KEGG" id="pca:Pcar_3429"/>
<proteinExistence type="predicted"/>
<accession>J9UI30</accession>
<sequence>MPKLFLQFLESLACNWPSQRGEVKALYSALEMLGGRMGKGFAPGIPSAIIWPPLPCIFLKPANLAVS</sequence>
<reference evidence="1 2" key="2">
    <citation type="journal article" date="2012" name="BMC Genomics">
        <title>The genome of Pelobacter carbinolicus reveals surprising metabolic capabilities and physiological features.</title>
        <authorList>
            <person name="Aklujkar M."/>
            <person name="Haveman S.A."/>
            <person name="Didonato R.Jr."/>
            <person name="Chertkov O."/>
            <person name="Han C.S."/>
            <person name="Land M.L."/>
            <person name="Brown P."/>
            <person name="Lovley D.R."/>
        </authorList>
    </citation>
    <scope>NUCLEOTIDE SEQUENCE [LARGE SCALE GENOMIC DNA]</scope>
    <source>
        <strain evidence="2">DSM 2380 / NBRC 103641 / GraBd1</strain>
    </source>
</reference>
<dbReference type="AlphaFoldDB" id="J9UI30"/>
<reference evidence="2" key="1">
    <citation type="submission" date="2005-10" db="EMBL/GenBank/DDBJ databases">
        <title>Complete sequence of Pelobacter carbinolicus DSM 2380.</title>
        <authorList>
            <person name="Copeland A."/>
            <person name="Lucas S."/>
            <person name="Lapidus A."/>
            <person name="Barry K."/>
            <person name="Detter J.C."/>
            <person name="Glavina T."/>
            <person name="Hammon N."/>
            <person name="Israni S."/>
            <person name="Pitluck S."/>
            <person name="Chertkov O."/>
            <person name="Schmutz J."/>
            <person name="Larimer F."/>
            <person name="Land M."/>
            <person name="Kyrpides N."/>
            <person name="Ivanova N."/>
            <person name="Richardson P."/>
        </authorList>
    </citation>
    <scope>NUCLEOTIDE SEQUENCE [LARGE SCALE GENOMIC DNA]</scope>
    <source>
        <strain evidence="2">DSM 2380 / NBRC 103641 / GraBd1</strain>
    </source>
</reference>
<name>J9UI30_SYNC1</name>
<keyword evidence="2" id="KW-1185">Reference proteome</keyword>